<organism evidence="4 6">
    <name type="scientific">Prevotella fusca JCM 17724</name>
    <dbReference type="NCBI Taxonomy" id="1236517"/>
    <lineage>
        <taxon>Bacteria</taxon>
        <taxon>Pseudomonadati</taxon>
        <taxon>Bacteroidota</taxon>
        <taxon>Bacteroidia</taxon>
        <taxon>Bacteroidales</taxon>
        <taxon>Prevotellaceae</taxon>
        <taxon>Prevotella</taxon>
    </lineage>
</organism>
<evidence type="ECO:0000256" key="1">
    <source>
        <dbReference type="ARBA" id="ARBA00022691"/>
    </source>
</evidence>
<accession>A0A0K1NM28</accession>
<dbReference type="OrthoDB" id="9804309at2"/>
<evidence type="ECO:0000313" key="5">
    <source>
        <dbReference type="EMBL" id="QUB85699.1"/>
    </source>
</evidence>
<sequence>MKEIRPIAFFRSPLTSKFGVPRQSGLADNLVGRIVFEPQYQREEALRGLEGFDYLWLIWGFSANKSTDDGKLTVRPPRLGGNERLGVFATRSPFRPNGLGLSSVRIKQITDSVIEVVGADLMDGTPIYDVKPYIPYVDSHPEAKGGFTDKKAWQKLSVMMSDEYARCFEKEELAALKEVLAQDPRPQYQHDTERVYGMPFGGKDVRFRVDGDVLEIVGIE</sequence>
<evidence type="ECO:0000313" key="6">
    <source>
        <dbReference type="Proteomes" id="UP000060345"/>
    </source>
</evidence>
<dbReference type="NCBIfam" id="TIGR00104">
    <property type="entry name" value="tRNA_TsaA"/>
    <property type="match status" value="1"/>
</dbReference>
<dbReference type="KEGG" id="pfus:ADJ77_09705"/>
<dbReference type="RefSeq" id="WP_025078306.1">
    <property type="nucleotide sequence ID" value="NZ_BAKO01000012.1"/>
</dbReference>
<dbReference type="Gene3D" id="3.30.2310.10">
    <property type="entry name" value="YaeB-like"/>
    <property type="match status" value="1"/>
</dbReference>
<gene>
    <name evidence="5" type="primary">tsaA</name>
    <name evidence="4" type="ORF">ADJ77_09705</name>
    <name evidence="5" type="ORF">J5A51_05530</name>
</gene>
<dbReference type="CDD" id="cd09281">
    <property type="entry name" value="UPF0066"/>
    <property type="match status" value="1"/>
</dbReference>
<comment type="similarity">
    <text evidence="2">Belongs to the tRNA methyltransferase O family.</text>
</comment>
<dbReference type="PANTHER" id="PTHR12818">
    <property type="entry name" value="TRNA (ADENINE(37)-N6)-METHYLTRANSFERASE"/>
    <property type="match status" value="1"/>
</dbReference>
<dbReference type="InterPro" id="IPR040372">
    <property type="entry name" value="YaeB-like"/>
</dbReference>
<name>A0A0K1NM28_9BACT</name>
<dbReference type="EMBL" id="CP012075">
    <property type="protein sequence ID" value="AKU70090.1"/>
    <property type="molecule type" value="Genomic_DNA"/>
</dbReference>
<dbReference type="PROSITE" id="PS51668">
    <property type="entry name" value="TSAA_2"/>
    <property type="match status" value="1"/>
</dbReference>
<keyword evidence="4" id="KW-0808">Transferase</keyword>
<dbReference type="InterPro" id="IPR041369">
    <property type="entry name" value="TrmO_C"/>
</dbReference>
<dbReference type="eggNOG" id="COG1720">
    <property type="taxonomic scope" value="Bacteria"/>
</dbReference>
<dbReference type="InterPro" id="IPR036414">
    <property type="entry name" value="YaeB_N_sf"/>
</dbReference>
<proteinExistence type="inferred from homology"/>
<evidence type="ECO:0000256" key="2">
    <source>
        <dbReference type="ARBA" id="ARBA00033753"/>
    </source>
</evidence>
<evidence type="ECO:0000313" key="7">
    <source>
        <dbReference type="Proteomes" id="UP000682005"/>
    </source>
</evidence>
<reference evidence="4 6" key="1">
    <citation type="submission" date="2015-07" db="EMBL/GenBank/DDBJ databases">
        <authorList>
            <person name="Noorani M."/>
        </authorList>
    </citation>
    <scope>NUCLEOTIDE SEQUENCE [LARGE SCALE GENOMIC DNA]</scope>
    <source>
        <strain evidence="4 6">W1435</strain>
    </source>
</reference>
<dbReference type="Pfam" id="PF18389">
    <property type="entry name" value="TrmO_C"/>
    <property type="match status" value="1"/>
</dbReference>
<dbReference type="GO" id="GO:0032259">
    <property type="term" value="P:methylation"/>
    <property type="evidence" value="ECO:0007669"/>
    <property type="project" value="UniProtKB-KW"/>
</dbReference>
<feature type="domain" description="TsaA-like" evidence="3">
    <location>
        <begin position="4"/>
        <end position="142"/>
    </location>
</feature>
<evidence type="ECO:0000313" key="4">
    <source>
        <dbReference type="EMBL" id="AKU70090.1"/>
    </source>
</evidence>
<dbReference type="Proteomes" id="UP000682005">
    <property type="component" value="Chromosome 2"/>
</dbReference>
<dbReference type="SUPFAM" id="SSF118196">
    <property type="entry name" value="YaeB-like"/>
    <property type="match status" value="1"/>
</dbReference>
<reference evidence="5 7" key="2">
    <citation type="submission" date="2021-03" db="EMBL/GenBank/DDBJ databases">
        <title>Human Oral Microbial Genomes.</title>
        <authorList>
            <person name="Johnston C.D."/>
            <person name="Chen T."/>
            <person name="Dewhirst F.E."/>
        </authorList>
    </citation>
    <scope>NUCLEOTIDE SEQUENCE [LARGE SCALE GENOMIC DNA]</scope>
    <source>
        <strain evidence="5 7">W1435</strain>
    </source>
</reference>
<dbReference type="PROSITE" id="PS01318">
    <property type="entry name" value="TSAA_1"/>
    <property type="match status" value="1"/>
</dbReference>
<dbReference type="AlphaFoldDB" id="A0A0K1NM28"/>
<dbReference type="Gene3D" id="2.40.30.70">
    <property type="entry name" value="YaeB-like"/>
    <property type="match status" value="1"/>
</dbReference>
<dbReference type="Proteomes" id="UP000060345">
    <property type="component" value="Chromosome 2"/>
</dbReference>
<dbReference type="Pfam" id="PF01980">
    <property type="entry name" value="TrmO_N"/>
    <property type="match status" value="1"/>
</dbReference>
<dbReference type="InterPro" id="IPR023370">
    <property type="entry name" value="TrmO-like_N"/>
</dbReference>
<dbReference type="PANTHER" id="PTHR12818:SF0">
    <property type="entry name" value="TRNA (ADENINE(37)-N6)-METHYLTRANSFERASE"/>
    <property type="match status" value="1"/>
</dbReference>
<dbReference type="InterPro" id="IPR036413">
    <property type="entry name" value="YaeB-like_sf"/>
</dbReference>
<protein>
    <submittedName>
        <fullName evidence="4 5">Methyltransferase</fullName>
    </submittedName>
</protein>
<dbReference type="EMBL" id="CP072369">
    <property type="protein sequence ID" value="QUB85699.1"/>
    <property type="molecule type" value="Genomic_DNA"/>
</dbReference>
<keyword evidence="7" id="KW-1185">Reference proteome</keyword>
<dbReference type="GO" id="GO:0008168">
    <property type="term" value="F:methyltransferase activity"/>
    <property type="evidence" value="ECO:0007669"/>
    <property type="project" value="UniProtKB-KW"/>
</dbReference>
<keyword evidence="4" id="KW-0489">Methyltransferase</keyword>
<dbReference type="InterPro" id="IPR023368">
    <property type="entry name" value="UPF0066_cons_site"/>
</dbReference>
<evidence type="ECO:0000259" key="3">
    <source>
        <dbReference type="PROSITE" id="PS51668"/>
    </source>
</evidence>
<keyword evidence="1" id="KW-0949">S-adenosyl-L-methionine</keyword>